<proteinExistence type="predicted"/>
<sequence>MPPVPEKRADTNPASTIRGTEGVSLLNKYLNRMNMTADEAGMYIRRGNLENIFSGISKKNQRVIPSRTVILNNEYQILPVCLPAFDVLNDSSAPENWAVRKNRLMPIRLMPHRNAPFCDGTQQKHRQYQIVAQDIFTKSHTGCLKREAQKNRTKNWRYQKQHSFEGRQFFD</sequence>
<evidence type="ECO:0000313" key="1">
    <source>
        <dbReference type="EMBL" id="KAK3606961.1"/>
    </source>
</evidence>
<name>A0AAE0WA18_9BIVA</name>
<organism evidence="1 2">
    <name type="scientific">Potamilus streckersoni</name>
    <dbReference type="NCBI Taxonomy" id="2493646"/>
    <lineage>
        <taxon>Eukaryota</taxon>
        <taxon>Metazoa</taxon>
        <taxon>Spiralia</taxon>
        <taxon>Lophotrochozoa</taxon>
        <taxon>Mollusca</taxon>
        <taxon>Bivalvia</taxon>
        <taxon>Autobranchia</taxon>
        <taxon>Heteroconchia</taxon>
        <taxon>Palaeoheterodonta</taxon>
        <taxon>Unionida</taxon>
        <taxon>Unionoidea</taxon>
        <taxon>Unionidae</taxon>
        <taxon>Ambleminae</taxon>
        <taxon>Lampsilini</taxon>
        <taxon>Potamilus</taxon>
    </lineage>
</organism>
<comment type="caution">
    <text evidence="1">The sequence shown here is derived from an EMBL/GenBank/DDBJ whole genome shotgun (WGS) entry which is preliminary data.</text>
</comment>
<dbReference type="AlphaFoldDB" id="A0AAE0WA18"/>
<evidence type="ECO:0000313" key="2">
    <source>
        <dbReference type="Proteomes" id="UP001195483"/>
    </source>
</evidence>
<protein>
    <submittedName>
        <fullName evidence="1">Uncharacterized protein</fullName>
    </submittedName>
</protein>
<reference evidence="1" key="3">
    <citation type="submission" date="2023-05" db="EMBL/GenBank/DDBJ databases">
        <authorList>
            <person name="Smith C.H."/>
        </authorList>
    </citation>
    <scope>NUCLEOTIDE SEQUENCE</scope>
    <source>
        <strain evidence="1">CHS0354</strain>
        <tissue evidence="1">Mantle</tissue>
    </source>
</reference>
<dbReference type="Proteomes" id="UP001195483">
    <property type="component" value="Unassembled WGS sequence"/>
</dbReference>
<reference evidence="1" key="1">
    <citation type="journal article" date="2021" name="Genome Biol. Evol.">
        <title>A High-Quality Reference Genome for a Parasitic Bivalve with Doubly Uniparental Inheritance (Bivalvia: Unionida).</title>
        <authorList>
            <person name="Smith C.H."/>
        </authorList>
    </citation>
    <scope>NUCLEOTIDE SEQUENCE</scope>
    <source>
        <strain evidence="1">CHS0354</strain>
    </source>
</reference>
<reference evidence="1" key="2">
    <citation type="journal article" date="2021" name="Genome Biol. Evol.">
        <title>Developing a high-quality reference genome for a parasitic bivalve with doubly uniparental inheritance (Bivalvia: Unionida).</title>
        <authorList>
            <person name="Smith C.H."/>
        </authorList>
    </citation>
    <scope>NUCLEOTIDE SEQUENCE</scope>
    <source>
        <strain evidence="1">CHS0354</strain>
        <tissue evidence="1">Mantle</tissue>
    </source>
</reference>
<dbReference type="EMBL" id="JAEAOA010001141">
    <property type="protein sequence ID" value="KAK3606961.1"/>
    <property type="molecule type" value="Genomic_DNA"/>
</dbReference>
<accession>A0AAE0WA18</accession>
<gene>
    <name evidence="1" type="ORF">CHS0354_018557</name>
</gene>
<keyword evidence="2" id="KW-1185">Reference proteome</keyword>